<organism evidence="2 3">
    <name type="scientific">Metarhizium guizhouense (strain ARSEF 977)</name>
    <dbReference type="NCBI Taxonomy" id="1276136"/>
    <lineage>
        <taxon>Eukaryota</taxon>
        <taxon>Fungi</taxon>
        <taxon>Dikarya</taxon>
        <taxon>Ascomycota</taxon>
        <taxon>Pezizomycotina</taxon>
        <taxon>Sordariomycetes</taxon>
        <taxon>Hypocreomycetidae</taxon>
        <taxon>Hypocreales</taxon>
        <taxon>Clavicipitaceae</taxon>
        <taxon>Metarhizium</taxon>
    </lineage>
</organism>
<dbReference type="Proteomes" id="UP000031192">
    <property type="component" value="Unassembled WGS sequence"/>
</dbReference>
<accession>A0A0B4HR15</accession>
<keyword evidence="3" id="KW-1185">Reference proteome</keyword>
<evidence type="ECO:0000313" key="3">
    <source>
        <dbReference type="Proteomes" id="UP000031192"/>
    </source>
</evidence>
<dbReference type="HOGENOM" id="CLU_1409089_0_0_1"/>
<dbReference type="EMBL" id="AZNH01000112">
    <property type="protein sequence ID" value="KID81919.1"/>
    <property type="molecule type" value="Genomic_DNA"/>
</dbReference>
<evidence type="ECO:0000313" key="2">
    <source>
        <dbReference type="EMBL" id="KID81919.1"/>
    </source>
</evidence>
<name>A0A0B4HR15_METGA</name>
<dbReference type="OrthoDB" id="5077812at2759"/>
<sequence length="196" mass="21504">MRWLGLWLDRKLTFKACREVGSQGPGGRPPPPSLGNTRRGPKPSAVQRAVRACVEPILLFGVEAWYPGTTAPRWRQPTKEGPSRTQQLVRKMSKALKQAIRAILEDHTDRCPAPRKRHASGSPTAGGKITPLLCAHQIPGPHAPAGQTHHRGSATAYHQVYQVEVPAPAKDLSNPVEEDEQIAWELPTPRTHAAQI</sequence>
<feature type="region of interest" description="Disordered" evidence="1">
    <location>
        <begin position="19"/>
        <end position="44"/>
    </location>
</feature>
<dbReference type="AlphaFoldDB" id="A0A0B4HR15"/>
<gene>
    <name evidence="2" type="ORF">MGU_10767</name>
</gene>
<proteinExistence type="predicted"/>
<comment type="caution">
    <text evidence="2">The sequence shown here is derived from an EMBL/GenBank/DDBJ whole genome shotgun (WGS) entry which is preliminary data.</text>
</comment>
<evidence type="ECO:0000256" key="1">
    <source>
        <dbReference type="SAM" id="MobiDB-lite"/>
    </source>
</evidence>
<protein>
    <submittedName>
        <fullName evidence="2">Uncharacterized protein</fullName>
    </submittedName>
</protein>
<reference evidence="2 3" key="1">
    <citation type="journal article" date="2014" name="Proc. Natl. Acad. Sci. U.S.A.">
        <title>Trajectory and genomic determinants of fungal-pathogen speciation and host adaptation.</title>
        <authorList>
            <person name="Hu X."/>
            <person name="Xiao G."/>
            <person name="Zheng P."/>
            <person name="Shang Y."/>
            <person name="Su Y."/>
            <person name="Zhang X."/>
            <person name="Liu X."/>
            <person name="Zhan S."/>
            <person name="St Leger R.J."/>
            <person name="Wang C."/>
        </authorList>
    </citation>
    <scope>NUCLEOTIDE SEQUENCE [LARGE SCALE GENOMIC DNA]</scope>
    <source>
        <strain evidence="2 3">ARSEF 977</strain>
    </source>
</reference>